<gene>
    <name evidence="4" type="ORF">C2S53_003041</name>
</gene>
<dbReference type="InterPro" id="IPR019734">
    <property type="entry name" value="TPR_rpt"/>
</dbReference>
<proteinExistence type="inferred from homology"/>
<name>A0AAD4JNR4_PERFH</name>
<evidence type="ECO:0000256" key="1">
    <source>
        <dbReference type="ARBA" id="ARBA00000971"/>
    </source>
</evidence>
<dbReference type="Gene3D" id="2.40.100.10">
    <property type="entry name" value="Cyclophilin-like"/>
    <property type="match status" value="1"/>
</dbReference>
<dbReference type="PROSITE" id="PS50072">
    <property type="entry name" value="CSA_PPIASE_2"/>
    <property type="match status" value="1"/>
</dbReference>
<protein>
    <recommendedName>
        <fullName evidence="3">PPIase cyclophilin-type domain-containing protein</fullName>
    </recommendedName>
</protein>
<dbReference type="EMBL" id="SDAM02000018">
    <property type="protein sequence ID" value="KAH6837254.1"/>
    <property type="molecule type" value="Genomic_DNA"/>
</dbReference>
<dbReference type="GO" id="GO:0003755">
    <property type="term" value="F:peptidyl-prolyl cis-trans isomerase activity"/>
    <property type="evidence" value="ECO:0007669"/>
    <property type="project" value="UniProtKB-EC"/>
</dbReference>
<dbReference type="GO" id="GO:0005737">
    <property type="term" value="C:cytoplasm"/>
    <property type="evidence" value="ECO:0007669"/>
    <property type="project" value="TreeGrafter"/>
</dbReference>
<comment type="caution">
    <text evidence="4">The sequence shown here is derived from an EMBL/GenBank/DDBJ whole genome shotgun (WGS) entry which is preliminary data.</text>
</comment>
<dbReference type="SUPFAM" id="SSF50891">
    <property type="entry name" value="Cyclophilin-like"/>
    <property type="match status" value="1"/>
</dbReference>
<feature type="domain" description="PPIase cyclophilin-type" evidence="3">
    <location>
        <begin position="6"/>
        <end position="171"/>
    </location>
</feature>
<dbReference type="InterPro" id="IPR029000">
    <property type="entry name" value="Cyclophilin-like_dom_sf"/>
</dbReference>
<reference evidence="4 5" key="1">
    <citation type="journal article" date="2021" name="Nat. Commun.">
        <title>Incipient diploidization of the medicinal plant Perilla within 10,000 years.</title>
        <authorList>
            <person name="Zhang Y."/>
            <person name="Shen Q."/>
            <person name="Leng L."/>
            <person name="Zhang D."/>
            <person name="Chen S."/>
            <person name="Shi Y."/>
            <person name="Ning Z."/>
            <person name="Chen S."/>
        </authorList>
    </citation>
    <scope>NUCLEOTIDE SEQUENCE [LARGE SCALE GENOMIC DNA]</scope>
    <source>
        <strain evidence="5">cv. PC099</strain>
    </source>
</reference>
<dbReference type="Gene3D" id="1.25.40.10">
    <property type="entry name" value="Tetratricopeptide repeat domain"/>
    <property type="match status" value="1"/>
</dbReference>
<evidence type="ECO:0000256" key="2">
    <source>
        <dbReference type="ARBA" id="ARBA00007365"/>
    </source>
</evidence>
<keyword evidence="5" id="KW-1185">Reference proteome</keyword>
<dbReference type="InterPro" id="IPR002130">
    <property type="entry name" value="Cyclophilin-type_PPIase_dom"/>
</dbReference>
<accession>A0AAD4JNR4</accession>
<dbReference type="PRINTS" id="PR00153">
    <property type="entry name" value="CSAPPISMRASE"/>
</dbReference>
<dbReference type="GO" id="GO:0016018">
    <property type="term" value="F:cyclosporin A binding"/>
    <property type="evidence" value="ECO:0007669"/>
    <property type="project" value="TreeGrafter"/>
</dbReference>
<dbReference type="Pfam" id="PF00160">
    <property type="entry name" value="Pro_isomerase"/>
    <property type="match status" value="1"/>
</dbReference>
<dbReference type="PANTHER" id="PTHR11071">
    <property type="entry name" value="PEPTIDYL-PROLYL CIS-TRANS ISOMERASE"/>
    <property type="match status" value="1"/>
</dbReference>
<comment type="catalytic activity">
    <reaction evidence="1">
        <text>[protein]-peptidylproline (omega=180) = [protein]-peptidylproline (omega=0)</text>
        <dbReference type="Rhea" id="RHEA:16237"/>
        <dbReference type="Rhea" id="RHEA-COMP:10747"/>
        <dbReference type="Rhea" id="RHEA-COMP:10748"/>
        <dbReference type="ChEBI" id="CHEBI:83833"/>
        <dbReference type="ChEBI" id="CHEBI:83834"/>
        <dbReference type="EC" id="5.2.1.8"/>
    </reaction>
</comment>
<organism evidence="4 5">
    <name type="scientific">Perilla frutescens var. hirtella</name>
    <name type="common">Perilla citriodora</name>
    <name type="synonym">Perilla setoyensis</name>
    <dbReference type="NCBI Taxonomy" id="608512"/>
    <lineage>
        <taxon>Eukaryota</taxon>
        <taxon>Viridiplantae</taxon>
        <taxon>Streptophyta</taxon>
        <taxon>Embryophyta</taxon>
        <taxon>Tracheophyta</taxon>
        <taxon>Spermatophyta</taxon>
        <taxon>Magnoliopsida</taxon>
        <taxon>eudicotyledons</taxon>
        <taxon>Gunneridae</taxon>
        <taxon>Pentapetalae</taxon>
        <taxon>asterids</taxon>
        <taxon>lamiids</taxon>
        <taxon>Lamiales</taxon>
        <taxon>Lamiaceae</taxon>
        <taxon>Nepetoideae</taxon>
        <taxon>Elsholtzieae</taxon>
        <taxon>Perilla</taxon>
    </lineage>
</organism>
<dbReference type="Proteomes" id="UP001190926">
    <property type="component" value="Unassembled WGS sequence"/>
</dbReference>
<dbReference type="SMART" id="SM00028">
    <property type="entry name" value="TPR"/>
    <property type="match status" value="2"/>
</dbReference>
<dbReference type="InterPro" id="IPR011990">
    <property type="entry name" value="TPR-like_helical_dom_sf"/>
</dbReference>
<sequence length="351" mass="39400">MVNFCFLDISIGGELVGRIVVELFGSVPETSENFMALCTGSRDPLLPHGYKGSRFRRIVKGFLVQGGGIFRESGGAEFPENSKQTSSLYRLSTPRFKCENFDYKHREPGMLSLSNAAQFFITTAKAPILDNKHVVFGKVIRGFGVLCAIESVQVGDDYCPTTDVVIVNCGELFHGPPAMTHDPFPNLPMNLTQMICAVEDIKFIGDSYMKNSEYEMASNEYTTALRYHDYCSDIYRQGMNEDQHKLLRTLKCQIFMKLFSCQWMFRDFAMAMSYADAAILADKDCDLAYCCKGQAYLQTDGSVVTGDFDKALEWFDIALKLGPDNDGAVKKYHAFAKSEIADRQVHQEKSD</sequence>
<evidence type="ECO:0000259" key="3">
    <source>
        <dbReference type="PROSITE" id="PS50072"/>
    </source>
</evidence>
<evidence type="ECO:0000313" key="5">
    <source>
        <dbReference type="Proteomes" id="UP001190926"/>
    </source>
</evidence>
<dbReference type="SUPFAM" id="SSF48452">
    <property type="entry name" value="TPR-like"/>
    <property type="match status" value="1"/>
</dbReference>
<dbReference type="AlphaFoldDB" id="A0AAD4JNR4"/>
<dbReference type="PANTHER" id="PTHR11071:SF561">
    <property type="entry name" value="PEPTIDYL-PROLYL CIS-TRANS ISOMERASE D-RELATED"/>
    <property type="match status" value="1"/>
</dbReference>
<evidence type="ECO:0000313" key="4">
    <source>
        <dbReference type="EMBL" id="KAH6837254.1"/>
    </source>
</evidence>
<comment type="similarity">
    <text evidence="2">Belongs to the cyclophilin-type PPIase family.</text>
</comment>
<dbReference type="GO" id="GO:0006457">
    <property type="term" value="P:protein folding"/>
    <property type="evidence" value="ECO:0007669"/>
    <property type="project" value="TreeGrafter"/>
</dbReference>